<organism evidence="3 4">
    <name type="scientific">Paenibacillus dendrobii</name>
    <dbReference type="NCBI Taxonomy" id="2691084"/>
    <lineage>
        <taxon>Bacteria</taxon>
        <taxon>Bacillati</taxon>
        <taxon>Bacillota</taxon>
        <taxon>Bacilli</taxon>
        <taxon>Bacillales</taxon>
        <taxon>Paenibacillaceae</taxon>
        <taxon>Paenibacillus</taxon>
    </lineage>
</organism>
<gene>
    <name evidence="3" type="ORF">GRF59_05220</name>
</gene>
<evidence type="ECO:0000313" key="4">
    <source>
        <dbReference type="Proteomes" id="UP000460318"/>
    </source>
</evidence>
<feature type="region of interest" description="Disordered" evidence="1">
    <location>
        <begin position="420"/>
        <end position="476"/>
    </location>
</feature>
<feature type="domain" description="SLH" evidence="2">
    <location>
        <begin position="54"/>
        <end position="113"/>
    </location>
</feature>
<dbReference type="SMART" id="SM00635">
    <property type="entry name" value="BID_2"/>
    <property type="match status" value="2"/>
</dbReference>
<dbReference type="Pfam" id="PF00395">
    <property type="entry name" value="SLH"/>
    <property type="match status" value="2"/>
</dbReference>
<dbReference type="EMBL" id="WUBI01000001">
    <property type="protein sequence ID" value="MWV43023.1"/>
    <property type="molecule type" value="Genomic_DNA"/>
</dbReference>
<evidence type="ECO:0000313" key="3">
    <source>
        <dbReference type="EMBL" id="MWV43023.1"/>
    </source>
</evidence>
<proteinExistence type="predicted"/>
<comment type="caution">
    <text evidence="3">The sequence shown here is derived from an EMBL/GenBank/DDBJ whole genome shotgun (WGS) entry which is preliminary data.</text>
</comment>
<dbReference type="InterPro" id="IPR001119">
    <property type="entry name" value="SLH_dom"/>
</dbReference>
<name>A0A7X3IFM2_9BACL</name>
<dbReference type="InterPro" id="IPR003343">
    <property type="entry name" value="Big_2"/>
</dbReference>
<dbReference type="Pfam" id="PF17963">
    <property type="entry name" value="Big_9"/>
    <property type="match status" value="1"/>
</dbReference>
<evidence type="ECO:0000259" key="2">
    <source>
        <dbReference type="PROSITE" id="PS51272"/>
    </source>
</evidence>
<reference evidence="3 4" key="1">
    <citation type="submission" date="2019-12" db="EMBL/GenBank/DDBJ databases">
        <title>Paenibacillus sp. nov., an endophytic bacterium isolated from the stem of Dendrobium.</title>
        <authorList>
            <person name="Zhao R."/>
        </authorList>
    </citation>
    <scope>NUCLEOTIDE SEQUENCE [LARGE SCALE GENOMIC DNA]</scope>
    <source>
        <strain evidence="3 4">HJL G12</strain>
    </source>
</reference>
<accession>A0A7X3IFM2</accession>
<feature type="domain" description="SLH" evidence="2">
    <location>
        <begin position="114"/>
        <end position="176"/>
    </location>
</feature>
<dbReference type="Gene3D" id="2.60.40.10">
    <property type="entry name" value="Immunoglobulins"/>
    <property type="match status" value="2"/>
</dbReference>
<sequence>MNFISKNVEKIDLRGHVMQKWRAILLATILLSSAIGARNAYANPIQYPAAQFVGHVFSDQKLIAQDKEQSILEAVNLGLMNGYPSGEFKPTALLTRAELAELLVKAMKLVPSEQQFSYMDVQKGSRSSKYIEAVRQSGLMSGNSNTFRPEDPVTREELAAILVRAVQGQGTSGGLSVDYSDKQSVSQWAIHSVESAIRLGLMDAPERDFLPKQKLQRQDIARYLVDIFPQREHTAVISKIEEDVITIDETPFLVTGELQKFLLHVENRNALQGAILKFKSAARNVQELSEIEIIQSGTKAKPIYLDTSGISSGCLIKISGNHLVLSGQALSQVNIQGNAGDVLMNTDIQRMAINTQNPLLLSGSGTVESMIVQKGAKITLGSDIKVKHLVLPKGTALSDVIQNLAQVQKQIQIVTLEDGTPIPMATTPKSSEPSSGSAAGNPTDPVSPGTDEPTPPLPSVNHAPTEANPVGNQNISVTSGTQTISIANVFTDADGDVLTYEAKSSDTNIVSAVVEGTDLKLTPTAAGTATITVKANDGQGGIAETTFQTTITVPAPINHAPTEANPVGNQNISVTSGTQTVSIANVFTDADGDALTYEAESSDTNIVSAAVEGTDLKLMPIAAGTATITVKANDGQGGIAETTFMVEVKEYSIFFSELFWGQGDYELLQAIEIYNPTNLDLDANKIKITLTNGSEDIQINDENLKILAGKTFTIGEAFYEGEEITPDYKTVMSFFADDSAPVYLTLEYDGQVVDKAFFIPGKSIERISGLLHGSEYQPNQWIDKDTNDLSGLGYYNAD</sequence>
<feature type="compositionally biased region" description="Polar residues" evidence="1">
    <location>
        <begin position="427"/>
        <end position="440"/>
    </location>
</feature>
<keyword evidence="4" id="KW-1185">Reference proteome</keyword>
<dbReference type="AlphaFoldDB" id="A0A7X3IFM2"/>
<dbReference type="InterPro" id="IPR013783">
    <property type="entry name" value="Ig-like_fold"/>
</dbReference>
<dbReference type="PROSITE" id="PS51272">
    <property type="entry name" value="SLH"/>
    <property type="match status" value="2"/>
</dbReference>
<evidence type="ECO:0000256" key="1">
    <source>
        <dbReference type="SAM" id="MobiDB-lite"/>
    </source>
</evidence>
<dbReference type="Proteomes" id="UP000460318">
    <property type="component" value="Unassembled WGS sequence"/>
</dbReference>
<protein>
    <recommendedName>
        <fullName evidence="2">SLH domain-containing protein</fullName>
    </recommendedName>
</protein>